<dbReference type="Pfam" id="PF01590">
    <property type="entry name" value="GAF"/>
    <property type="match status" value="1"/>
</dbReference>
<dbReference type="SUPFAM" id="SSF55874">
    <property type="entry name" value="ATPase domain of HSP90 chaperone/DNA topoisomerase II/histidine kinase"/>
    <property type="match status" value="1"/>
</dbReference>
<dbReference type="InterPro" id="IPR003661">
    <property type="entry name" value="HisK_dim/P_dom"/>
</dbReference>
<feature type="domain" description="Histidine kinase" evidence="10">
    <location>
        <begin position="394"/>
        <end position="601"/>
    </location>
</feature>
<dbReference type="AlphaFoldDB" id="S4YA39"/>
<dbReference type="EC" id="2.7.13.3" evidence="2"/>
<keyword evidence="8" id="KW-0902">Two-component regulatory system</keyword>
<dbReference type="Gene3D" id="3.30.565.10">
    <property type="entry name" value="Histidine kinase-like ATPase, C-terminal domain"/>
    <property type="match status" value="1"/>
</dbReference>
<dbReference type="STRING" id="1254432.SCE1572_45570"/>
<dbReference type="PANTHER" id="PTHR43065">
    <property type="entry name" value="SENSOR HISTIDINE KINASE"/>
    <property type="match status" value="1"/>
</dbReference>
<dbReference type="RefSeq" id="WP_020740959.1">
    <property type="nucleotide sequence ID" value="NC_021658.1"/>
</dbReference>
<evidence type="ECO:0000256" key="9">
    <source>
        <dbReference type="SAM" id="MobiDB-lite"/>
    </source>
</evidence>
<accession>S4YA39</accession>
<evidence type="ECO:0000256" key="1">
    <source>
        <dbReference type="ARBA" id="ARBA00000085"/>
    </source>
</evidence>
<dbReference type="InterPro" id="IPR004358">
    <property type="entry name" value="Sig_transdc_His_kin-like_C"/>
</dbReference>
<evidence type="ECO:0000256" key="8">
    <source>
        <dbReference type="ARBA" id="ARBA00023012"/>
    </source>
</evidence>
<keyword evidence="7" id="KW-0067">ATP-binding</keyword>
<dbReference type="EMBL" id="CP003969">
    <property type="protein sequence ID" value="AGP41140.1"/>
    <property type="molecule type" value="Genomic_DNA"/>
</dbReference>
<evidence type="ECO:0000256" key="2">
    <source>
        <dbReference type="ARBA" id="ARBA00012438"/>
    </source>
</evidence>
<dbReference type="Pfam" id="PF13185">
    <property type="entry name" value="GAF_2"/>
    <property type="match status" value="1"/>
</dbReference>
<keyword evidence="6" id="KW-0418">Kinase</keyword>
<evidence type="ECO:0000256" key="4">
    <source>
        <dbReference type="ARBA" id="ARBA00022679"/>
    </source>
</evidence>
<keyword evidence="4" id="KW-0808">Transferase</keyword>
<dbReference type="InterPro" id="IPR003594">
    <property type="entry name" value="HATPase_dom"/>
</dbReference>
<name>S4YA39_SORCE</name>
<dbReference type="GO" id="GO:0000155">
    <property type="term" value="F:phosphorelay sensor kinase activity"/>
    <property type="evidence" value="ECO:0007669"/>
    <property type="project" value="InterPro"/>
</dbReference>
<dbReference type="SMART" id="SM00065">
    <property type="entry name" value="GAF"/>
    <property type="match status" value="2"/>
</dbReference>
<dbReference type="PROSITE" id="PS50109">
    <property type="entry name" value="HIS_KIN"/>
    <property type="match status" value="1"/>
</dbReference>
<dbReference type="Gene3D" id="3.30.450.40">
    <property type="match status" value="2"/>
</dbReference>
<organism evidence="11 12">
    <name type="scientific">Sorangium cellulosum So0157-2</name>
    <dbReference type="NCBI Taxonomy" id="1254432"/>
    <lineage>
        <taxon>Bacteria</taxon>
        <taxon>Pseudomonadati</taxon>
        <taxon>Myxococcota</taxon>
        <taxon>Polyangia</taxon>
        <taxon>Polyangiales</taxon>
        <taxon>Polyangiaceae</taxon>
        <taxon>Sorangium</taxon>
    </lineage>
</organism>
<dbReference type="InterPro" id="IPR036890">
    <property type="entry name" value="HATPase_C_sf"/>
</dbReference>
<dbReference type="InterPro" id="IPR005467">
    <property type="entry name" value="His_kinase_dom"/>
</dbReference>
<dbReference type="InterPro" id="IPR003018">
    <property type="entry name" value="GAF"/>
</dbReference>
<dbReference type="eggNOG" id="COG2203">
    <property type="taxonomic scope" value="Bacteria"/>
</dbReference>
<dbReference type="PANTHER" id="PTHR43065:SF10">
    <property type="entry name" value="PEROXIDE STRESS-ACTIVATED HISTIDINE KINASE MAK3"/>
    <property type="match status" value="1"/>
</dbReference>
<evidence type="ECO:0000256" key="3">
    <source>
        <dbReference type="ARBA" id="ARBA00022553"/>
    </source>
</evidence>
<reference evidence="11 12" key="1">
    <citation type="journal article" date="2013" name="Sci. Rep.">
        <title>Extraordinary expansion of a Sorangium cellulosum genome from an alkaline milieu.</title>
        <authorList>
            <person name="Han K."/>
            <person name="Li Z.F."/>
            <person name="Peng R."/>
            <person name="Zhu L.P."/>
            <person name="Zhou T."/>
            <person name="Wang L.G."/>
            <person name="Li S.G."/>
            <person name="Zhang X.B."/>
            <person name="Hu W."/>
            <person name="Wu Z.H."/>
            <person name="Qin N."/>
            <person name="Li Y.Z."/>
        </authorList>
    </citation>
    <scope>NUCLEOTIDE SEQUENCE [LARGE SCALE GENOMIC DNA]</scope>
    <source>
        <strain evidence="11 12">So0157-2</strain>
    </source>
</reference>
<keyword evidence="5" id="KW-0547">Nucleotide-binding</keyword>
<dbReference type="HOGENOM" id="CLU_453278_0_0_7"/>
<dbReference type="InterPro" id="IPR036097">
    <property type="entry name" value="HisK_dim/P_sf"/>
</dbReference>
<dbReference type="Proteomes" id="UP000014803">
    <property type="component" value="Chromosome"/>
</dbReference>
<evidence type="ECO:0000256" key="5">
    <source>
        <dbReference type="ARBA" id="ARBA00022741"/>
    </source>
</evidence>
<dbReference type="Pfam" id="PF00512">
    <property type="entry name" value="HisKA"/>
    <property type="match status" value="1"/>
</dbReference>
<keyword evidence="3" id="KW-0597">Phosphoprotein</keyword>
<dbReference type="GO" id="GO:0005524">
    <property type="term" value="F:ATP binding"/>
    <property type="evidence" value="ECO:0007669"/>
    <property type="project" value="UniProtKB-KW"/>
</dbReference>
<evidence type="ECO:0000256" key="6">
    <source>
        <dbReference type="ARBA" id="ARBA00022777"/>
    </source>
</evidence>
<feature type="compositionally biased region" description="Low complexity" evidence="9">
    <location>
        <begin position="617"/>
        <end position="634"/>
    </location>
</feature>
<protein>
    <recommendedName>
        <fullName evidence="2">histidine kinase</fullName>
        <ecNumber evidence="2">2.7.13.3</ecNumber>
    </recommendedName>
</protein>
<evidence type="ECO:0000259" key="10">
    <source>
        <dbReference type="PROSITE" id="PS50109"/>
    </source>
</evidence>
<feature type="region of interest" description="Disordered" evidence="9">
    <location>
        <begin position="597"/>
        <end position="671"/>
    </location>
</feature>
<sequence>MQALRDVGLALGSTLDLDQLLALILNKITELLDADRATLYLLDEQRQRLYSRIVIGEEARAIELPVGAGIAGHVAKIGRTIRVKDAYRDRRFQRDWDEVTGYRTRSILAAPMKNHVGRTIGVIQVLNKHGGAEFSVHDEELLSALATQAAVSIDNSRLFLSVIQKNTQLVETKEQLEHRVSDLKLLFELESAMGRATNMEDLARAVITSAGRACDARAGGMLVDEIEGGLVLYFFELDALEGGTSPPRAPAPDEEPEGVVVAAPPRPAVKRIAMRRGDGLVGRAMVHNEAVFYSSEGGGDELDDMDMTVSHRLAQMLGGELESAIAVPLEGEDAVPIGAMALYNSSKPHGFSKDDRALLRLVSANASTALRLFRSRLEREQSERLTTIGRLLSGVMHDVRTPLTVISGYVQLMASAPDAATREEHARLILKQFDVISAMQREVLEFARGERSILVRKVYLTKFFGDIEKQLEHELAGTGVALSLELEDRGTARFDEAKMTRLLHNLVRNAVEAMRPRGGTVTIRAYRDGGELAISVADTGKGIPKEVQGRLFQSFVTSGKRGGTGLGLAIVKKIVDEHAGTIAVESSDKGAKFTIRLPQGSASRPPAAVEGQPRLPPADGGPAPKAGGPAPKAGVEPSPVVHEGVPRRRPTGSSTPVNERGRRSSSNGSDA</sequence>
<evidence type="ECO:0000256" key="7">
    <source>
        <dbReference type="ARBA" id="ARBA00022840"/>
    </source>
</evidence>
<comment type="catalytic activity">
    <reaction evidence="1">
        <text>ATP + protein L-histidine = ADP + protein N-phospho-L-histidine.</text>
        <dbReference type="EC" id="2.7.13.3"/>
    </reaction>
</comment>
<dbReference type="PATRIC" id="fig|1254432.3.peg.10295"/>
<dbReference type="PRINTS" id="PR00344">
    <property type="entry name" value="BCTRLSENSOR"/>
</dbReference>
<dbReference type="Gene3D" id="1.10.287.130">
    <property type="match status" value="1"/>
</dbReference>
<dbReference type="Pfam" id="PF02518">
    <property type="entry name" value="HATPase_c"/>
    <property type="match status" value="1"/>
</dbReference>
<proteinExistence type="predicted"/>
<dbReference type="InterPro" id="IPR029016">
    <property type="entry name" value="GAF-like_dom_sf"/>
</dbReference>
<evidence type="ECO:0000313" key="12">
    <source>
        <dbReference type="Proteomes" id="UP000014803"/>
    </source>
</evidence>
<dbReference type="SUPFAM" id="SSF47384">
    <property type="entry name" value="Homodimeric domain of signal transducing histidine kinase"/>
    <property type="match status" value="1"/>
</dbReference>
<evidence type="ECO:0000313" key="11">
    <source>
        <dbReference type="EMBL" id="AGP41140.1"/>
    </source>
</evidence>
<dbReference type="SMART" id="SM00388">
    <property type="entry name" value="HisKA"/>
    <property type="match status" value="1"/>
</dbReference>
<dbReference type="eggNOG" id="COG2205">
    <property type="taxonomic scope" value="Bacteria"/>
</dbReference>
<dbReference type="SMART" id="SM00387">
    <property type="entry name" value="HATPase_c"/>
    <property type="match status" value="1"/>
</dbReference>
<dbReference type="CDD" id="cd00082">
    <property type="entry name" value="HisKA"/>
    <property type="match status" value="1"/>
</dbReference>
<gene>
    <name evidence="11" type="ORF">SCE1572_45570</name>
</gene>
<dbReference type="SUPFAM" id="SSF55781">
    <property type="entry name" value="GAF domain-like"/>
    <property type="match status" value="2"/>
</dbReference>
<dbReference type="KEGG" id="scu:SCE1572_45570"/>